<comment type="caution">
    <text evidence="3">The sequence shown here is derived from an EMBL/GenBank/DDBJ whole genome shotgun (WGS) entry which is preliminary data.</text>
</comment>
<dbReference type="EMBL" id="VFWZ01000009">
    <property type="protein sequence ID" value="TPN82137.1"/>
    <property type="molecule type" value="Genomic_DNA"/>
</dbReference>
<proteinExistence type="predicted"/>
<dbReference type="OrthoDB" id="978360at2"/>
<keyword evidence="4" id="KW-1185">Reference proteome</keyword>
<gene>
    <name evidence="3" type="ORF">FHK87_22185</name>
</gene>
<dbReference type="GO" id="GO:0046690">
    <property type="term" value="P:response to tellurium ion"/>
    <property type="evidence" value="ECO:0007669"/>
    <property type="project" value="UniProtKB-KW"/>
</dbReference>
<dbReference type="Pfam" id="PF02342">
    <property type="entry name" value="TerD"/>
    <property type="match status" value="1"/>
</dbReference>
<dbReference type="AlphaFoldDB" id="A0A504IUH0"/>
<sequence>MAINLQKGQKIELELSKLTIGLGWDPNEGTGHDFDLDASAFLLNEDRKLSSESHFIFYNNLCGLGHNENNPCEKNGCTNGEFGVRHTGDDPDGSSSDGDDDEAIIVDLNLLPESVNELLFVVTIDDFETRKQNFGQVRNSYIRIVNNVTNEVVAKYELDEDFSIETAVEFGRLYKRNSQWKFEASGIGYKEDLGYFVSKHYSGEVIK</sequence>
<keyword evidence="1" id="KW-0778">Tellurium resistance</keyword>
<reference evidence="3 4" key="1">
    <citation type="submission" date="2019-06" db="EMBL/GenBank/DDBJ databases">
        <authorList>
            <person name="Meng X."/>
        </authorList>
    </citation>
    <scope>NUCLEOTIDE SEQUENCE [LARGE SCALE GENOMIC DNA]</scope>
    <source>
        <strain evidence="3 4">M625</strain>
    </source>
</reference>
<feature type="domain" description="TerD" evidence="2">
    <location>
        <begin position="1"/>
        <end position="199"/>
    </location>
</feature>
<evidence type="ECO:0000256" key="1">
    <source>
        <dbReference type="ARBA" id="ARBA00022686"/>
    </source>
</evidence>
<evidence type="ECO:0000313" key="4">
    <source>
        <dbReference type="Proteomes" id="UP000315540"/>
    </source>
</evidence>
<dbReference type="RefSeq" id="WP_140596906.1">
    <property type="nucleotide sequence ID" value="NZ_VFWZ01000009.1"/>
</dbReference>
<dbReference type="InterPro" id="IPR051324">
    <property type="entry name" value="Stress/Tellurium_Resist"/>
</dbReference>
<dbReference type="CDD" id="cd06974">
    <property type="entry name" value="TerD_like"/>
    <property type="match status" value="1"/>
</dbReference>
<name>A0A504IUH0_9FLAO</name>
<dbReference type="PANTHER" id="PTHR32097:SF15">
    <property type="entry name" value="STRESS RESPONSE PROTEIN SCP2"/>
    <property type="match status" value="1"/>
</dbReference>
<accession>A0A504IUH0</accession>
<evidence type="ECO:0000259" key="2">
    <source>
        <dbReference type="Pfam" id="PF02342"/>
    </source>
</evidence>
<evidence type="ECO:0000313" key="3">
    <source>
        <dbReference type="EMBL" id="TPN82137.1"/>
    </source>
</evidence>
<protein>
    <submittedName>
        <fullName evidence="3">TerD family protein</fullName>
    </submittedName>
</protein>
<dbReference type="Gene3D" id="2.60.60.30">
    <property type="entry name" value="sav2460 like domains"/>
    <property type="match status" value="1"/>
</dbReference>
<dbReference type="InterPro" id="IPR003325">
    <property type="entry name" value="TerD"/>
</dbReference>
<organism evidence="3 4">
    <name type="scientific">Aquimarina algicola</name>
    <dbReference type="NCBI Taxonomy" id="2589995"/>
    <lineage>
        <taxon>Bacteria</taxon>
        <taxon>Pseudomonadati</taxon>
        <taxon>Bacteroidota</taxon>
        <taxon>Flavobacteriia</taxon>
        <taxon>Flavobacteriales</taxon>
        <taxon>Flavobacteriaceae</taxon>
        <taxon>Aquimarina</taxon>
    </lineage>
</organism>
<dbReference type="PANTHER" id="PTHR32097">
    <property type="entry name" value="CAMP-BINDING PROTEIN 1-RELATED"/>
    <property type="match status" value="1"/>
</dbReference>
<dbReference type="Proteomes" id="UP000315540">
    <property type="component" value="Unassembled WGS sequence"/>
</dbReference>